<keyword evidence="1" id="KW-1133">Transmembrane helix</keyword>
<protein>
    <recommendedName>
        <fullName evidence="4">EpsG family protein</fullName>
    </recommendedName>
</protein>
<evidence type="ECO:0000313" key="3">
    <source>
        <dbReference type="Proteomes" id="UP000006546"/>
    </source>
</evidence>
<keyword evidence="1" id="KW-0812">Transmembrane</keyword>
<feature type="transmembrane region" description="Helical" evidence="1">
    <location>
        <begin position="232"/>
        <end position="258"/>
    </location>
</feature>
<dbReference type="STRING" id="906968.Trebr_1809"/>
<feature type="transmembrane region" description="Helical" evidence="1">
    <location>
        <begin position="270"/>
        <end position="289"/>
    </location>
</feature>
<gene>
    <name evidence="2" type="ordered locus">Trebr_1809</name>
</gene>
<dbReference type="EMBL" id="CP002696">
    <property type="protein sequence ID" value="AEE17229.1"/>
    <property type="molecule type" value="Genomic_DNA"/>
</dbReference>
<dbReference type="Pfam" id="PF14897">
    <property type="entry name" value="EpsG"/>
    <property type="match status" value="1"/>
</dbReference>
<feature type="transmembrane region" description="Helical" evidence="1">
    <location>
        <begin position="109"/>
        <end position="138"/>
    </location>
</feature>
<keyword evidence="3" id="KW-1185">Reference proteome</keyword>
<dbReference type="Proteomes" id="UP000006546">
    <property type="component" value="Chromosome"/>
</dbReference>
<proteinExistence type="predicted"/>
<dbReference type="AlphaFoldDB" id="F4LIK4"/>
<keyword evidence="1" id="KW-0472">Membrane</keyword>
<name>F4LIK4_TREBD</name>
<feature type="transmembrane region" description="Helical" evidence="1">
    <location>
        <begin position="351"/>
        <end position="372"/>
    </location>
</feature>
<reference evidence="3" key="1">
    <citation type="submission" date="2011-04" db="EMBL/GenBank/DDBJ databases">
        <title>The complete genome of Treponema brennaborense DSM 12168.</title>
        <authorList>
            <person name="Lucas S."/>
            <person name="Han J."/>
            <person name="Lapidus A."/>
            <person name="Bruce D."/>
            <person name="Goodwin L."/>
            <person name="Pitluck S."/>
            <person name="Peters L."/>
            <person name="Kyrpides N."/>
            <person name="Mavromatis K."/>
            <person name="Ivanova N."/>
            <person name="Mikhailova N."/>
            <person name="Pagani I."/>
            <person name="Teshima H."/>
            <person name="Detter J.C."/>
            <person name="Tapia R."/>
            <person name="Han C."/>
            <person name="Land M."/>
            <person name="Hauser L."/>
            <person name="Markowitz V."/>
            <person name="Cheng J.-F."/>
            <person name="Hugenholtz P."/>
            <person name="Woyke T."/>
            <person name="Wu D."/>
            <person name="Gronow S."/>
            <person name="Wellnitz S."/>
            <person name="Brambilla E."/>
            <person name="Klenk H.-P."/>
            <person name="Eisen J.A."/>
        </authorList>
    </citation>
    <scope>NUCLEOTIDE SEQUENCE [LARGE SCALE GENOMIC DNA]</scope>
    <source>
        <strain evidence="3">DSM 12168 / CIP 105900 / DD5/3</strain>
    </source>
</reference>
<sequence length="390" mass="45855">MIYIVSSVYGLFFTTFMLLDNKKEFLFPHKQYLVLDNGKKILFSRGTSYFPFLIFLLGTLLFASSFQYIDTSNAGRWGTNDLPRYYFSFNDADRYSFSDFFISNMQEPLYLLCVWIFRRILKSFSLFLVFVYTFHFIALKNILNCFKIPFAFFSILAIYSLCFTTVIVSFCVLRMGIAVSWSYYFYIFLRQKKFGKSFVTMLVAIGFHFSAVFLVFPLVLYKLFRQKSIKSILYFFAVTFLVEFAFALLIPFFVPFLSSRYVTYISTNDNAIAVSTYFSTFLIVILMLIQRQKFEDERNKLLFIIVLSVLYILPLQRVLSIFYRLIFFTYCSTAFALIEIVSIYKKSGSEILYLGASAFSVLYVLLFLNSFFCNALKSYGLLNYSIPYFY</sequence>
<feature type="transmembrane region" description="Helical" evidence="1">
    <location>
        <begin position="197"/>
        <end position="220"/>
    </location>
</feature>
<dbReference type="HOGENOM" id="CLU_707755_0_0_12"/>
<feature type="transmembrane region" description="Helical" evidence="1">
    <location>
        <begin position="150"/>
        <end position="177"/>
    </location>
</feature>
<evidence type="ECO:0008006" key="4">
    <source>
        <dbReference type="Google" id="ProtNLM"/>
    </source>
</evidence>
<organism evidence="2 3">
    <name type="scientific">Treponema brennaborense (strain DSM 12168 / CIP 105900 / DD5/3)</name>
    <dbReference type="NCBI Taxonomy" id="906968"/>
    <lineage>
        <taxon>Bacteria</taxon>
        <taxon>Pseudomonadati</taxon>
        <taxon>Spirochaetota</taxon>
        <taxon>Spirochaetia</taxon>
        <taxon>Spirochaetales</taxon>
        <taxon>Treponemataceae</taxon>
        <taxon>Treponema</taxon>
    </lineage>
</organism>
<feature type="transmembrane region" description="Helical" evidence="1">
    <location>
        <begin position="325"/>
        <end position="344"/>
    </location>
</feature>
<feature type="transmembrane region" description="Helical" evidence="1">
    <location>
        <begin position="49"/>
        <end position="69"/>
    </location>
</feature>
<feature type="transmembrane region" description="Helical" evidence="1">
    <location>
        <begin position="301"/>
        <end position="319"/>
    </location>
</feature>
<dbReference type="InterPro" id="IPR049458">
    <property type="entry name" value="EpsG-like"/>
</dbReference>
<evidence type="ECO:0000256" key="1">
    <source>
        <dbReference type="SAM" id="Phobius"/>
    </source>
</evidence>
<evidence type="ECO:0000313" key="2">
    <source>
        <dbReference type="EMBL" id="AEE17229.1"/>
    </source>
</evidence>
<dbReference type="KEGG" id="tbe:Trebr_1809"/>
<accession>F4LIK4</accession>